<dbReference type="EMBL" id="CABFVH010000001">
    <property type="protein sequence ID" value="VUF10339.1"/>
    <property type="molecule type" value="Genomic_DNA"/>
</dbReference>
<feature type="transmembrane region" description="Helical" evidence="7">
    <location>
        <begin position="38"/>
        <end position="62"/>
    </location>
</feature>
<organism evidence="10 11">
    <name type="scientific">Methylobacterium dankookense</name>
    <dbReference type="NCBI Taxonomy" id="560405"/>
    <lineage>
        <taxon>Bacteria</taxon>
        <taxon>Pseudomonadati</taxon>
        <taxon>Pseudomonadota</taxon>
        <taxon>Alphaproteobacteria</taxon>
        <taxon>Hyphomicrobiales</taxon>
        <taxon>Methylobacteriaceae</taxon>
        <taxon>Methylobacterium</taxon>
    </lineage>
</organism>
<keyword evidence="3 7" id="KW-0812">Transmembrane</keyword>
<dbReference type="RefSeq" id="WP_373321955.1">
    <property type="nucleotide sequence ID" value="NZ_BPQI01000057.1"/>
</dbReference>
<dbReference type="InterPro" id="IPR011577">
    <property type="entry name" value="Cyt_b561_bac/Ni-Hgenase"/>
</dbReference>
<feature type="compositionally biased region" description="Basic and acidic residues" evidence="6">
    <location>
        <begin position="1"/>
        <end position="11"/>
    </location>
</feature>
<name>A0A564FQ93_9HYPH</name>
<dbReference type="SUPFAM" id="SSF81342">
    <property type="entry name" value="Transmembrane di-heme cytochromes"/>
    <property type="match status" value="1"/>
</dbReference>
<gene>
    <name evidence="9" type="primary">yedZ1</name>
    <name evidence="9" type="ORF">IFDJLNFL_2235</name>
    <name evidence="10" type="ORF">MTDSW087_00003</name>
</gene>
<protein>
    <recommendedName>
        <fullName evidence="8">Cytochrome b561 bacterial/Ni-hydrogenase domain-containing protein</fullName>
    </recommendedName>
</protein>
<evidence type="ECO:0000256" key="1">
    <source>
        <dbReference type="ARBA" id="ARBA00004651"/>
    </source>
</evidence>
<dbReference type="Proteomes" id="UP000401717">
    <property type="component" value="Unassembled WGS sequence"/>
</dbReference>
<keyword evidence="4 7" id="KW-1133">Transmembrane helix</keyword>
<evidence type="ECO:0000256" key="5">
    <source>
        <dbReference type="ARBA" id="ARBA00023136"/>
    </source>
</evidence>
<keyword evidence="12" id="KW-1185">Reference proteome</keyword>
<dbReference type="InterPro" id="IPR051542">
    <property type="entry name" value="Hydrogenase_cytochrome"/>
</dbReference>
<proteinExistence type="predicted"/>
<dbReference type="EMBL" id="BPQI01000057">
    <property type="protein sequence ID" value="GJD56340.1"/>
    <property type="molecule type" value="Genomic_DNA"/>
</dbReference>
<evidence type="ECO:0000256" key="7">
    <source>
        <dbReference type="SAM" id="Phobius"/>
    </source>
</evidence>
<reference evidence="9" key="3">
    <citation type="submission" date="2021-08" db="EMBL/GenBank/DDBJ databases">
        <authorList>
            <person name="Tani A."/>
            <person name="Ola A."/>
            <person name="Ogura Y."/>
            <person name="Katsura K."/>
            <person name="Hayashi T."/>
        </authorList>
    </citation>
    <scope>NUCLEOTIDE SEQUENCE</scope>
    <source>
        <strain evidence="9">DSM 22415</strain>
    </source>
</reference>
<dbReference type="Proteomes" id="UP001055303">
    <property type="component" value="Unassembled WGS sequence"/>
</dbReference>
<reference evidence="9" key="2">
    <citation type="journal article" date="2021" name="Front. Microbiol.">
        <title>Comprehensive Comparative Genomics and Phenotyping of Methylobacterium Species.</title>
        <authorList>
            <person name="Alessa O."/>
            <person name="Ogura Y."/>
            <person name="Fujitani Y."/>
            <person name="Takami H."/>
            <person name="Hayashi T."/>
            <person name="Sahin N."/>
            <person name="Tani A."/>
        </authorList>
    </citation>
    <scope>NUCLEOTIDE SEQUENCE</scope>
    <source>
        <strain evidence="9">DSM 22415</strain>
    </source>
</reference>
<evidence type="ECO:0000313" key="12">
    <source>
        <dbReference type="Proteomes" id="UP001055303"/>
    </source>
</evidence>
<evidence type="ECO:0000313" key="9">
    <source>
        <dbReference type="EMBL" id="GJD56340.1"/>
    </source>
</evidence>
<evidence type="ECO:0000313" key="11">
    <source>
        <dbReference type="Proteomes" id="UP000401717"/>
    </source>
</evidence>
<sequence>MTSAASRERKTVPRTYLTRSASDHRKVERRRWMFRHPLVIRVTHWINAVCLLVLLMSGLQIFNAHPALYWGDRSTFDAPALSITAESGASGTGRGVLQVGALRLDTTGVLGLSKVAGVENERAFPAWATLPANQDLATGRRWHYLFAWAFVLNGLLYLLYGIGSGQLRRRLIPDRDQIRDIGGSVREHVRLRFPEGEEARRYNVLQKLTYLVVVLLLLPVMILAGLAMSPAMDAAWPWLTTLFGGRQSARSVHFIAANLLVLFVIVHVLLVLVSGFWNNMRGMVTGWFSLGTETR</sequence>
<evidence type="ECO:0000313" key="10">
    <source>
        <dbReference type="EMBL" id="VUF10339.1"/>
    </source>
</evidence>
<dbReference type="Gene3D" id="1.20.950.20">
    <property type="entry name" value="Transmembrane di-heme cytochromes, Chain C"/>
    <property type="match status" value="1"/>
</dbReference>
<keyword evidence="5 7" id="KW-0472">Membrane</keyword>
<dbReference type="GO" id="GO:0005886">
    <property type="term" value="C:plasma membrane"/>
    <property type="evidence" value="ECO:0007669"/>
    <property type="project" value="UniProtKB-SubCell"/>
</dbReference>
<evidence type="ECO:0000256" key="2">
    <source>
        <dbReference type="ARBA" id="ARBA00022475"/>
    </source>
</evidence>
<accession>A0A564FQ93</accession>
<dbReference type="GO" id="GO:0022904">
    <property type="term" value="P:respiratory electron transport chain"/>
    <property type="evidence" value="ECO:0007669"/>
    <property type="project" value="InterPro"/>
</dbReference>
<dbReference type="PANTHER" id="PTHR30485:SF1">
    <property type="entry name" value="CYTOCHROME YDHU-RELATED"/>
    <property type="match status" value="1"/>
</dbReference>
<feature type="domain" description="Cytochrome b561 bacterial/Ni-hydrogenase" evidence="8">
    <location>
        <begin position="35"/>
        <end position="286"/>
    </location>
</feature>
<evidence type="ECO:0000256" key="3">
    <source>
        <dbReference type="ARBA" id="ARBA00022692"/>
    </source>
</evidence>
<dbReference type="AlphaFoldDB" id="A0A564FQ93"/>
<evidence type="ECO:0000256" key="4">
    <source>
        <dbReference type="ARBA" id="ARBA00022989"/>
    </source>
</evidence>
<dbReference type="InterPro" id="IPR016174">
    <property type="entry name" value="Di-haem_cyt_TM"/>
</dbReference>
<feature type="transmembrane region" description="Helical" evidence="7">
    <location>
        <begin position="208"/>
        <end position="232"/>
    </location>
</feature>
<feature type="transmembrane region" description="Helical" evidence="7">
    <location>
        <begin position="142"/>
        <end position="160"/>
    </location>
</feature>
<dbReference type="PANTHER" id="PTHR30485">
    <property type="entry name" value="NI/FE-HYDROGENASE 1 B-TYPE CYTOCHROME SUBUNIT"/>
    <property type="match status" value="1"/>
</dbReference>
<evidence type="ECO:0000259" key="8">
    <source>
        <dbReference type="Pfam" id="PF01292"/>
    </source>
</evidence>
<dbReference type="Pfam" id="PF01292">
    <property type="entry name" value="Ni_hydr_CYTB"/>
    <property type="match status" value="1"/>
</dbReference>
<keyword evidence="2" id="KW-1003">Cell membrane</keyword>
<dbReference type="GO" id="GO:0009055">
    <property type="term" value="F:electron transfer activity"/>
    <property type="evidence" value="ECO:0007669"/>
    <property type="project" value="InterPro"/>
</dbReference>
<feature type="region of interest" description="Disordered" evidence="6">
    <location>
        <begin position="1"/>
        <end position="20"/>
    </location>
</feature>
<reference evidence="10 11" key="1">
    <citation type="submission" date="2019-06" db="EMBL/GenBank/DDBJ databases">
        <authorList>
            <person name="Rodrigo-Torres L."/>
            <person name="Arahal R. D."/>
            <person name="Lucena T."/>
        </authorList>
    </citation>
    <scope>NUCLEOTIDE SEQUENCE [LARGE SCALE GENOMIC DNA]</scope>
    <source>
        <strain evidence="10 11">SW08-7</strain>
    </source>
</reference>
<comment type="subcellular location">
    <subcellularLocation>
        <location evidence="1">Cell membrane</location>
        <topology evidence="1">Multi-pass membrane protein</topology>
    </subcellularLocation>
</comment>
<evidence type="ECO:0000256" key="6">
    <source>
        <dbReference type="SAM" id="MobiDB-lite"/>
    </source>
</evidence>
<dbReference type="GO" id="GO:0020037">
    <property type="term" value="F:heme binding"/>
    <property type="evidence" value="ECO:0007669"/>
    <property type="project" value="TreeGrafter"/>
</dbReference>
<feature type="transmembrane region" description="Helical" evidence="7">
    <location>
        <begin position="252"/>
        <end position="273"/>
    </location>
</feature>